<dbReference type="STRING" id="1450648.CLORY_45860"/>
<comment type="caution">
    <text evidence="2">The sequence shown here is derived from an EMBL/GenBank/DDBJ whole genome shotgun (WGS) entry which is preliminary data.</text>
</comment>
<reference evidence="2 3" key="1">
    <citation type="submission" date="2017-03" db="EMBL/GenBank/DDBJ databases">
        <title>Genome sequence of Clostridium oryzae DSM 28571.</title>
        <authorList>
            <person name="Poehlein A."/>
            <person name="Daniel R."/>
        </authorList>
    </citation>
    <scope>NUCLEOTIDE SEQUENCE [LARGE SCALE GENOMIC DNA]</scope>
    <source>
        <strain evidence="2 3">DSM 28571</strain>
    </source>
</reference>
<keyword evidence="3" id="KW-1185">Reference proteome</keyword>
<dbReference type="RefSeq" id="WP_079428901.1">
    <property type="nucleotide sequence ID" value="NZ_MZGV01000166.1"/>
</dbReference>
<organism evidence="2 3">
    <name type="scientific">Clostridium oryzae</name>
    <dbReference type="NCBI Taxonomy" id="1450648"/>
    <lineage>
        <taxon>Bacteria</taxon>
        <taxon>Bacillati</taxon>
        <taxon>Bacillota</taxon>
        <taxon>Clostridia</taxon>
        <taxon>Eubacteriales</taxon>
        <taxon>Clostridiaceae</taxon>
        <taxon>Clostridium</taxon>
    </lineage>
</organism>
<evidence type="ECO:0000313" key="2">
    <source>
        <dbReference type="EMBL" id="OPJ54524.1"/>
    </source>
</evidence>
<dbReference type="Proteomes" id="UP000190080">
    <property type="component" value="Unassembled WGS sequence"/>
</dbReference>
<dbReference type="GO" id="GO:0016747">
    <property type="term" value="F:acyltransferase activity, transferring groups other than amino-acyl groups"/>
    <property type="evidence" value="ECO:0007669"/>
    <property type="project" value="InterPro"/>
</dbReference>
<dbReference type="PROSITE" id="PS51186">
    <property type="entry name" value="GNAT"/>
    <property type="match status" value="1"/>
</dbReference>
<proteinExistence type="predicted"/>
<dbReference type="AlphaFoldDB" id="A0A1V4I3R6"/>
<dbReference type="SUPFAM" id="SSF55729">
    <property type="entry name" value="Acyl-CoA N-acyltransferases (Nat)"/>
    <property type="match status" value="1"/>
</dbReference>
<protein>
    <submittedName>
        <fullName evidence="2">Ribosomal-protein-alanine N-acetyltransferase</fullName>
    </submittedName>
</protein>
<gene>
    <name evidence="2" type="ORF">CLORY_45860</name>
</gene>
<dbReference type="OrthoDB" id="57088at2"/>
<keyword evidence="2" id="KW-0808">Transferase</keyword>
<sequence length="149" mass="17742">MEIVKFTLKDKNELLELDKECFGINHWDNELWQEILNHLEHNIIYLVKQNNGLIAYLSIFNWGKEKNYVKNTSIGTKSCFRGQKLAHKLFEKMIGEMKKEGVKDFRGETRATNYPMQKIFSDFDFRNVGTFKEYYDNPTEDALRYQLSI</sequence>
<dbReference type="EMBL" id="MZGV01000166">
    <property type="protein sequence ID" value="OPJ54524.1"/>
    <property type="molecule type" value="Genomic_DNA"/>
</dbReference>
<feature type="domain" description="N-acetyltransferase" evidence="1">
    <location>
        <begin position="1"/>
        <end position="149"/>
    </location>
</feature>
<evidence type="ECO:0000259" key="1">
    <source>
        <dbReference type="PROSITE" id="PS51186"/>
    </source>
</evidence>
<dbReference type="InterPro" id="IPR000182">
    <property type="entry name" value="GNAT_dom"/>
</dbReference>
<name>A0A1V4I3R6_9CLOT</name>
<evidence type="ECO:0000313" key="3">
    <source>
        <dbReference type="Proteomes" id="UP000190080"/>
    </source>
</evidence>
<dbReference type="InterPro" id="IPR016181">
    <property type="entry name" value="Acyl_CoA_acyltransferase"/>
</dbReference>
<accession>A0A1V4I3R6</accession>
<dbReference type="Gene3D" id="3.40.630.30">
    <property type="match status" value="1"/>
</dbReference>
<dbReference type="Pfam" id="PF00583">
    <property type="entry name" value="Acetyltransf_1"/>
    <property type="match status" value="1"/>
</dbReference>